<dbReference type="EMBL" id="KZ559130">
    <property type="protein sequence ID" value="PLB39241.1"/>
    <property type="molecule type" value="Genomic_DNA"/>
</dbReference>
<dbReference type="Proteomes" id="UP000234585">
    <property type="component" value="Unassembled WGS sequence"/>
</dbReference>
<dbReference type="AlphaFoldDB" id="A0A2I2FF30"/>
<feature type="non-terminal residue" evidence="1">
    <location>
        <position position="157"/>
    </location>
</feature>
<reference evidence="1 2" key="1">
    <citation type="submission" date="2017-12" db="EMBL/GenBank/DDBJ databases">
        <authorList>
            <consortium name="DOE Joint Genome Institute"/>
            <person name="Haridas S."/>
            <person name="Kjaerbolling I."/>
            <person name="Vesth T.C."/>
            <person name="Frisvad J.C."/>
            <person name="Nybo J.L."/>
            <person name="Theobald S."/>
            <person name="Kuo A."/>
            <person name="Bowyer P."/>
            <person name="Matsuda Y."/>
            <person name="Mondo S."/>
            <person name="Lyhne E.K."/>
            <person name="Kogle M.E."/>
            <person name="Clum A."/>
            <person name="Lipzen A."/>
            <person name="Salamov A."/>
            <person name="Ngan C.Y."/>
            <person name="Daum C."/>
            <person name="Chiniquy J."/>
            <person name="Barry K."/>
            <person name="LaButti K."/>
            <person name="Simmons B.A."/>
            <person name="Magnuson J.K."/>
            <person name="Mortensen U.H."/>
            <person name="Larsen T.O."/>
            <person name="Grigoriev I.V."/>
            <person name="Baker S.E."/>
            <person name="Andersen M.R."/>
            <person name="Nordberg H.P."/>
            <person name="Cantor M.N."/>
            <person name="Hua S.X."/>
        </authorList>
    </citation>
    <scope>NUCLEOTIDE SEQUENCE [LARGE SCALE GENOMIC DNA]</scope>
    <source>
        <strain evidence="1 2">CBS 102.13</strain>
    </source>
</reference>
<evidence type="ECO:0000313" key="1">
    <source>
        <dbReference type="EMBL" id="PLB39241.1"/>
    </source>
</evidence>
<proteinExistence type="predicted"/>
<dbReference type="GeneID" id="36519203"/>
<dbReference type="RefSeq" id="XP_024673253.1">
    <property type="nucleotide sequence ID" value="XM_024812043.1"/>
</dbReference>
<organism evidence="1 2">
    <name type="scientific">Aspergillus candidus</name>
    <dbReference type="NCBI Taxonomy" id="41067"/>
    <lineage>
        <taxon>Eukaryota</taxon>
        <taxon>Fungi</taxon>
        <taxon>Dikarya</taxon>
        <taxon>Ascomycota</taxon>
        <taxon>Pezizomycotina</taxon>
        <taxon>Eurotiomycetes</taxon>
        <taxon>Eurotiomycetidae</taxon>
        <taxon>Eurotiales</taxon>
        <taxon>Aspergillaceae</taxon>
        <taxon>Aspergillus</taxon>
        <taxon>Aspergillus subgen. Circumdati</taxon>
    </lineage>
</organism>
<gene>
    <name evidence="1" type="ORF">BDW47DRAFT_103286</name>
</gene>
<sequence>MTRKNTRSKVFNPRLGPKKCWILWSQEGVDWKSLSTAPAFCEDAIRAKVARQKRFPIWSSKLRNILVSSNWRLDIISDGISHSARGHVCNEAVSWYTGPMLSAHGASLTKEISLVMNGARRAGTMKLSGTGDDSMALDVEIYWNSPSSMAFCRNRSN</sequence>
<accession>A0A2I2FF30</accession>
<evidence type="ECO:0000313" key="2">
    <source>
        <dbReference type="Proteomes" id="UP000234585"/>
    </source>
</evidence>
<protein>
    <submittedName>
        <fullName evidence="1">Uncharacterized protein</fullName>
    </submittedName>
</protein>
<keyword evidence="2" id="KW-1185">Reference proteome</keyword>
<name>A0A2I2FF30_ASPCN</name>